<evidence type="ECO:0000313" key="1">
    <source>
        <dbReference type="EMBL" id="KAH9315943.1"/>
    </source>
</evidence>
<comment type="caution">
    <text evidence="1">The sequence shown here is derived from an EMBL/GenBank/DDBJ whole genome shotgun (WGS) entry which is preliminary data.</text>
</comment>
<evidence type="ECO:0000313" key="2">
    <source>
        <dbReference type="Proteomes" id="UP000824469"/>
    </source>
</evidence>
<name>A0AA38G620_TAXCH</name>
<dbReference type="Pfam" id="PF13374">
    <property type="entry name" value="TPR_10"/>
    <property type="match status" value="1"/>
</dbReference>
<feature type="non-terminal residue" evidence="1">
    <location>
        <position position="267"/>
    </location>
</feature>
<dbReference type="Pfam" id="PF13424">
    <property type="entry name" value="TPR_12"/>
    <property type="match status" value="1"/>
</dbReference>
<dbReference type="Gene3D" id="1.25.40.10">
    <property type="entry name" value="Tetratricopeptide repeat domain"/>
    <property type="match status" value="1"/>
</dbReference>
<dbReference type="SUPFAM" id="SSF48452">
    <property type="entry name" value="TPR-like"/>
    <property type="match status" value="1"/>
</dbReference>
<dbReference type="PANTHER" id="PTHR47689:SF2">
    <property type="entry name" value="TETRATRICOPEPTIDE REPEAT (TPR)-LIKE SUPERFAMILY PROTEIN"/>
    <property type="match status" value="1"/>
</dbReference>
<reference evidence="1 2" key="1">
    <citation type="journal article" date="2021" name="Nat. Plants">
        <title>The Taxus genome provides insights into paclitaxel biosynthesis.</title>
        <authorList>
            <person name="Xiong X."/>
            <person name="Gou J."/>
            <person name="Liao Q."/>
            <person name="Li Y."/>
            <person name="Zhou Q."/>
            <person name="Bi G."/>
            <person name="Li C."/>
            <person name="Du R."/>
            <person name="Wang X."/>
            <person name="Sun T."/>
            <person name="Guo L."/>
            <person name="Liang H."/>
            <person name="Lu P."/>
            <person name="Wu Y."/>
            <person name="Zhang Z."/>
            <person name="Ro D.K."/>
            <person name="Shang Y."/>
            <person name="Huang S."/>
            <person name="Yan J."/>
        </authorList>
    </citation>
    <scope>NUCLEOTIDE SEQUENCE [LARGE SCALE GENOMIC DNA]</scope>
    <source>
        <strain evidence="1">Ta-2019</strain>
    </source>
</reference>
<proteinExistence type="predicted"/>
<dbReference type="AlphaFoldDB" id="A0AA38G620"/>
<protein>
    <recommendedName>
        <fullName evidence="3">Kinesin light chain</fullName>
    </recommendedName>
</protein>
<dbReference type="InterPro" id="IPR011990">
    <property type="entry name" value="TPR-like_helical_dom_sf"/>
</dbReference>
<dbReference type="Proteomes" id="UP000824469">
    <property type="component" value="Unassembled WGS sequence"/>
</dbReference>
<keyword evidence="2" id="KW-1185">Reference proteome</keyword>
<sequence>VLRLQGNLDDAEVLIRDSIRILEEGRLGQSQITIKRMGHLAQILLEKDQLQEAENLQRKILHILEVSQGWNSLNTAAAAEQMALTIQSLGNLDEAQELLERCLNVKRNLLPENHVQIGATMLKLARIAMLKASRNKRVNAIEAELELAKAKGLLNDAVRIADLATQVSIDATNDDENIKTDEEIIHKRRTKEEKDAKATLLTLARCLELNQGLDLIGSPSMTDQSIHSVHRGLIPCQLVCIGFLRIQMALSQLMDGSSSSSGSHRRW</sequence>
<gene>
    <name evidence="1" type="ORF">KI387_024570</name>
</gene>
<accession>A0AA38G620</accession>
<dbReference type="EMBL" id="JAHRHJ020000005">
    <property type="protein sequence ID" value="KAH9315943.1"/>
    <property type="molecule type" value="Genomic_DNA"/>
</dbReference>
<dbReference type="PANTHER" id="PTHR47689">
    <property type="entry name" value="TETRATRICOPEPTIDE REPEAT (TPR)-LIKE SUPERFAMILY PROTEIN"/>
    <property type="match status" value="1"/>
</dbReference>
<evidence type="ECO:0008006" key="3">
    <source>
        <dbReference type="Google" id="ProtNLM"/>
    </source>
</evidence>
<organism evidence="1 2">
    <name type="scientific">Taxus chinensis</name>
    <name type="common">Chinese yew</name>
    <name type="synonym">Taxus wallichiana var. chinensis</name>
    <dbReference type="NCBI Taxonomy" id="29808"/>
    <lineage>
        <taxon>Eukaryota</taxon>
        <taxon>Viridiplantae</taxon>
        <taxon>Streptophyta</taxon>
        <taxon>Embryophyta</taxon>
        <taxon>Tracheophyta</taxon>
        <taxon>Spermatophyta</taxon>
        <taxon>Pinopsida</taxon>
        <taxon>Pinidae</taxon>
        <taxon>Conifers II</taxon>
        <taxon>Cupressales</taxon>
        <taxon>Taxaceae</taxon>
        <taxon>Taxus</taxon>
    </lineage>
</organism>